<dbReference type="HOGENOM" id="CLU_1430074_0_0_1"/>
<dbReference type="EMBL" id="CM000136">
    <property type="protein sequence ID" value="EEC68436.1"/>
    <property type="molecule type" value="Genomic_DNA"/>
</dbReference>
<feature type="compositionally biased region" description="Low complexity" evidence="1">
    <location>
        <begin position="47"/>
        <end position="57"/>
    </location>
</feature>
<protein>
    <submittedName>
        <fullName evidence="2">Uncharacterized protein</fullName>
    </submittedName>
</protein>
<dbReference type="AlphaFoldDB" id="B8BLA0"/>
<dbReference type="Proteomes" id="UP000007015">
    <property type="component" value="Chromosome 11"/>
</dbReference>
<sequence length="212" mass="22816">MDASATAAAAPTSDEAETTATAAAAGAVITTTGESETTTVAEAAAAETTTGGKCSGEACGGGDEQKQPSAKKMMQLPQAEIDFILAWRREPSPYPDDDHWALLSPEQLQLREEMAAIGKEFEDSFEEFQAESTPGKARQGELQRPIERIKRMEAEKGTTTVKSVTGAAAEEIFSEQEDELQALVSEEFAKIDLKSIKFGDWDYDDPTCCHMP</sequence>
<reference evidence="2 3" key="1">
    <citation type="journal article" date="2005" name="PLoS Biol.">
        <title>The genomes of Oryza sativa: a history of duplications.</title>
        <authorList>
            <person name="Yu J."/>
            <person name="Wang J."/>
            <person name="Lin W."/>
            <person name="Li S."/>
            <person name="Li H."/>
            <person name="Zhou J."/>
            <person name="Ni P."/>
            <person name="Dong W."/>
            <person name="Hu S."/>
            <person name="Zeng C."/>
            <person name="Zhang J."/>
            <person name="Zhang Y."/>
            <person name="Li R."/>
            <person name="Xu Z."/>
            <person name="Li S."/>
            <person name="Li X."/>
            <person name="Zheng H."/>
            <person name="Cong L."/>
            <person name="Lin L."/>
            <person name="Yin J."/>
            <person name="Geng J."/>
            <person name="Li G."/>
            <person name="Shi J."/>
            <person name="Liu J."/>
            <person name="Lv H."/>
            <person name="Li J."/>
            <person name="Wang J."/>
            <person name="Deng Y."/>
            <person name="Ran L."/>
            <person name="Shi X."/>
            <person name="Wang X."/>
            <person name="Wu Q."/>
            <person name="Li C."/>
            <person name="Ren X."/>
            <person name="Wang J."/>
            <person name="Wang X."/>
            <person name="Li D."/>
            <person name="Liu D."/>
            <person name="Zhang X."/>
            <person name="Ji Z."/>
            <person name="Zhao W."/>
            <person name="Sun Y."/>
            <person name="Zhang Z."/>
            <person name="Bao J."/>
            <person name="Han Y."/>
            <person name="Dong L."/>
            <person name="Ji J."/>
            <person name="Chen P."/>
            <person name="Wu S."/>
            <person name="Liu J."/>
            <person name="Xiao Y."/>
            <person name="Bu D."/>
            <person name="Tan J."/>
            <person name="Yang L."/>
            <person name="Ye C."/>
            <person name="Zhang J."/>
            <person name="Xu J."/>
            <person name="Zhou Y."/>
            <person name="Yu Y."/>
            <person name="Zhang B."/>
            <person name="Zhuang S."/>
            <person name="Wei H."/>
            <person name="Liu B."/>
            <person name="Lei M."/>
            <person name="Yu H."/>
            <person name="Li Y."/>
            <person name="Xu H."/>
            <person name="Wei S."/>
            <person name="He X."/>
            <person name="Fang L."/>
            <person name="Zhang Z."/>
            <person name="Zhang Y."/>
            <person name="Huang X."/>
            <person name="Su Z."/>
            <person name="Tong W."/>
            <person name="Li J."/>
            <person name="Tong Z."/>
            <person name="Li S."/>
            <person name="Ye J."/>
            <person name="Wang L."/>
            <person name="Fang L."/>
            <person name="Lei T."/>
            <person name="Chen C."/>
            <person name="Chen H."/>
            <person name="Xu Z."/>
            <person name="Li H."/>
            <person name="Huang H."/>
            <person name="Zhang F."/>
            <person name="Xu H."/>
            <person name="Li N."/>
            <person name="Zhao C."/>
            <person name="Li S."/>
            <person name="Dong L."/>
            <person name="Huang Y."/>
            <person name="Li L."/>
            <person name="Xi Y."/>
            <person name="Qi Q."/>
            <person name="Li W."/>
            <person name="Zhang B."/>
            <person name="Hu W."/>
            <person name="Zhang Y."/>
            <person name="Tian X."/>
            <person name="Jiao Y."/>
            <person name="Liang X."/>
            <person name="Jin J."/>
            <person name="Gao L."/>
            <person name="Zheng W."/>
            <person name="Hao B."/>
            <person name="Liu S."/>
            <person name="Wang W."/>
            <person name="Yuan L."/>
            <person name="Cao M."/>
            <person name="McDermott J."/>
            <person name="Samudrala R."/>
            <person name="Wang J."/>
            <person name="Wong G.K."/>
            <person name="Yang H."/>
        </authorList>
    </citation>
    <scope>NUCLEOTIDE SEQUENCE [LARGE SCALE GENOMIC DNA]</scope>
    <source>
        <strain evidence="3">cv. 93-11</strain>
    </source>
</reference>
<evidence type="ECO:0000313" key="3">
    <source>
        <dbReference type="Proteomes" id="UP000007015"/>
    </source>
</evidence>
<dbReference type="PANTHER" id="PTHR35166">
    <property type="entry name" value="OS05G0193700 PROTEIN-RELATED"/>
    <property type="match status" value="1"/>
</dbReference>
<accession>B8BLA0</accession>
<dbReference type="PANTHER" id="PTHR35166:SF11">
    <property type="entry name" value="OS05G0151550 PROTEIN"/>
    <property type="match status" value="1"/>
</dbReference>
<gene>
    <name evidence="2" type="ORF">OsI_36633</name>
</gene>
<evidence type="ECO:0000256" key="1">
    <source>
        <dbReference type="SAM" id="MobiDB-lite"/>
    </source>
</evidence>
<feature type="region of interest" description="Disordered" evidence="1">
    <location>
        <begin position="1"/>
        <end position="21"/>
    </location>
</feature>
<name>B8BLA0_ORYSI</name>
<proteinExistence type="predicted"/>
<organism evidence="2 3">
    <name type="scientific">Oryza sativa subsp. indica</name>
    <name type="common">Rice</name>
    <dbReference type="NCBI Taxonomy" id="39946"/>
    <lineage>
        <taxon>Eukaryota</taxon>
        <taxon>Viridiplantae</taxon>
        <taxon>Streptophyta</taxon>
        <taxon>Embryophyta</taxon>
        <taxon>Tracheophyta</taxon>
        <taxon>Spermatophyta</taxon>
        <taxon>Magnoliopsida</taxon>
        <taxon>Liliopsida</taxon>
        <taxon>Poales</taxon>
        <taxon>Poaceae</taxon>
        <taxon>BOP clade</taxon>
        <taxon>Oryzoideae</taxon>
        <taxon>Oryzeae</taxon>
        <taxon>Oryzinae</taxon>
        <taxon>Oryza</taxon>
        <taxon>Oryza sativa</taxon>
    </lineage>
</organism>
<keyword evidence="3" id="KW-1185">Reference proteome</keyword>
<feature type="region of interest" description="Disordered" evidence="1">
    <location>
        <begin position="47"/>
        <end position="71"/>
    </location>
</feature>
<evidence type="ECO:0000313" key="2">
    <source>
        <dbReference type="EMBL" id="EEC68436.1"/>
    </source>
</evidence>
<dbReference type="Gramene" id="BGIOSGA035526-TA">
    <property type="protein sequence ID" value="BGIOSGA035526-PA"/>
    <property type="gene ID" value="BGIOSGA035526"/>
</dbReference>